<keyword evidence="4" id="KW-1003">Cell membrane</keyword>
<sequence>MSPGPAAAPPVPAPVPPSALPAPGRPGAGTPSSAPAPGRGVWRIGWLPRSLAARTAIFLLLALMLVQAAGLLIHALDRVDLQRFVERREISGRAMGLWRTLIIAPPDRRDMIVNEVDLPEGLTASLDDAPTARNSLAKPGEDVLSLLPPEAILALPPRLQPREMVVGTGKGQALLVSLRLPNGDLWLNLRLRVPPPRPWHSPTFLIAFGVMTVAAALLIVAATRRLIRPVRDLARAAEALGRDVNAPPLPETGPLEVATAAHAFNTMAERIRRFVGDRTQMLAAIGHDLRTPITRLRLRAEFLEDDEQRRRMLSDLDEMEAMVNATLAFARDDAADEPSVPLDLAALCRTVLDEEADARPEAEDALTYTGPLRLTVRGRPIALKRALMNLVGNALKYGQAARIRLEPPSGRQNPVVRLFIEDDGPGVPEESQEAVFQPFRRLETSRNRETGGTGLGLPIARNILRAHGGDVTLENLPEGGLRAVVTLPV</sequence>
<keyword evidence="11 19" id="KW-0067">ATP-binding</keyword>
<dbReference type="SMART" id="SM00388">
    <property type="entry name" value="HisKA"/>
    <property type="match status" value="1"/>
</dbReference>
<feature type="domain" description="HAMP" evidence="18">
    <location>
        <begin position="224"/>
        <end position="276"/>
    </location>
</feature>
<comment type="caution">
    <text evidence="19">The sequence shown here is derived from an EMBL/GenBank/DDBJ whole genome shotgun (WGS) entry which is preliminary data.</text>
</comment>
<dbReference type="SUPFAM" id="SSF47384">
    <property type="entry name" value="Homodimeric domain of signal transducing histidine kinase"/>
    <property type="match status" value="1"/>
</dbReference>
<dbReference type="GO" id="GO:0005524">
    <property type="term" value="F:ATP binding"/>
    <property type="evidence" value="ECO:0007669"/>
    <property type="project" value="UniProtKB-KW"/>
</dbReference>
<evidence type="ECO:0000256" key="15">
    <source>
        <dbReference type="SAM" id="MobiDB-lite"/>
    </source>
</evidence>
<evidence type="ECO:0000256" key="4">
    <source>
        <dbReference type="ARBA" id="ARBA00022475"/>
    </source>
</evidence>
<dbReference type="EC" id="2.7.13.3" evidence="3"/>
<evidence type="ECO:0000256" key="13">
    <source>
        <dbReference type="ARBA" id="ARBA00023012"/>
    </source>
</evidence>
<dbReference type="PRINTS" id="PR00344">
    <property type="entry name" value="BCTRLSENSOR"/>
</dbReference>
<dbReference type="SMART" id="SM00387">
    <property type="entry name" value="HATPase_c"/>
    <property type="match status" value="1"/>
</dbReference>
<feature type="transmembrane region" description="Helical" evidence="16">
    <location>
        <begin position="204"/>
        <end position="223"/>
    </location>
</feature>
<keyword evidence="8 16" id="KW-0812">Transmembrane</keyword>
<comment type="subcellular location">
    <subcellularLocation>
        <location evidence="2">Cell inner membrane</location>
        <topology evidence="2">Multi-pass membrane protein</topology>
    </subcellularLocation>
</comment>
<name>A0ABU3MHP1_9PROT</name>
<evidence type="ECO:0000256" key="14">
    <source>
        <dbReference type="ARBA" id="ARBA00023136"/>
    </source>
</evidence>
<dbReference type="Proteomes" id="UP001258945">
    <property type="component" value="Unassembled WGS sequence"/>
</dbReference>
<keyword evidence="13" id="KW-0902">Two-component regulatory system</keyword>
<dbReference type="Pfam" id="PF02518">
    <property type="entry name" value="HATPase_c"/>
    <property type="match status" value="1"/>
</dbReference>
<gene>
    <name evidence="19" type="ORF">RQ831_15715</name>
</gene>
<keyword evidence="20" id="KW-1185">Reference proteome</keyword>
<dbReference type="PROSITE" id="PS50885">
    <property type="entry name" value="HAMP"/>
    <property type="match status" value="1"/>
</dbReference>
<dbReference type="Pfam" id="PF00512">
    <property type="entry name" value="HisKA"/>
    <property type="match status" value="1"/>
</dbReference>
<dbReference type="PROSITE" id="PS50109">
    <property type="entry name" value="HIS_KIN"/>
    <property type="match status" value="1"/>
</dbReference>
<dbReference type="Gene3D" id="3.30.565.10">
    <property type="entry name" value="Histidine kinase-like ATPase, C-terminal domain"/>
    <property type="match status" value="1"/>
</dbReference>
<evidence type="ECO:0000256" key="1">
    <source>
        <dbReference type="ARBA" id="ARBA00000085"/>
    </source>
</evidence>
<keyword evidence="12 16" id="KW-1133">Transmembrane helix</keyword>
<feature type="compositionally biased region" description="Pro residues" evidence="15">
    <location>
        <begin position="1"/>
        <end position="24"/>
    </location>
</feature>
<dbReference type="PANTHER" id="PTHR44936">
    <property type="entry name" value="SENSOR PROTEIN CREC"/>
    <property type="match status" value="1"/>
</dbReference>
<evidence type="ECO:0000256" key="12">
    <source>
        <dbReference type="ARBA" id="ARBA00022989"/>
    </source>
</evidence>
<proteinExistence type="predicted"/>
<keyword evidence="14 16" id="KW-0472">Membrane</keyword>
<accession>A0ABU3MHP1</accession>
<dbReference type="InterPro" id="IPR003660">
    <property type="entry name" value="HAMP_dom"/>
</dbReference>
<keyword evidence="6" id="KW-0597">Phosphoprotein</keyword>
<dbReference type="InterPro" id="IPR036097">
    <property type="entry name" value="HisK_dim/P_sf"/>
</dbReference>
<dbReference type="InterPro" id="IPR003661">
    <property type="entry name" value="HisK_dim/P_dom"/>
</dbReference>
<evidence type="ECO:0000256" key="3">
    <source>
        <dbReference type="ARBA" id="ARBA00012438"/>
    </source>
</evidence>
<evidence type="ECO:0000313" key="20">
    <source>
        <dbReference type="Proteomes" id="UP001258945"/>
    </source>
</evidence>
<evidence type="ECO:0000259" key="17">
    <source>
        <dbReference type="PROSITE" id="PS50109"/>
    </source>
</evidence>
<dbReference type="InterPro" id="IPR036890">
    <property type="entry name" value="HATPase_C_sf"/>
</dbReference>
<dbReference type="SUPFAM" id="SSF55874">
    <property type="entry name" value="ATPase domain of HSP90 chaperone/DNA topoisomerase II/histidine kinase"/>
    <property type="match status" value="1"/>
</dbReference>
<evidence type="ECO:0000256" key="8">
    <source>
        <dbReference type="ARBA" id="ARBA00022692"/>
    </source>
</evidence>
<evidence type="ECO:0000256" key="9">
    <source>
        <dbReference type="ARBA" id="ARBA00022741"/>
    </source>
</evidence>
<dbReference type="Gene3D" id="1.10.287.130">
    <property type="match status" value="1"/>
</dbReference>
<evidence type="ECO:0000259" key="18">
    <source>
        <dbReference type="PROSITE" id="PS50885"/>
    </source>
</evidence>
<evidence type="ECO:0000256" key="11">
    <source>
        <dbReference type="ARBA" id="ARBA00022840"/>
    </source>
</evidence>
<evidence type="ECO:0000313" key="19">
    <source>
        <dbReference type="EMBL" id="MDT8332509.1"/>
    </source>
</evidence>
<evidence type="ECO:0000256" key="6">
    <source>
        <dbReference type="ARBA" id="ARBA00022553"/>
    </source>
</evidence>
<dbReference type="InterPro" id="IPR005467">
    <property type="entry name" value="His_kinase_dom"/>
</dbReference>
<feature type="domain" description="Histidine kinase" evidence="17">
    <location>
        <begin position="284"/>
        <end position="489"/>
    </location>
</feature>
<reference evidence="19 20" key="1">
    <citation type="journal article" date="2019" name="Microb. Pathog.">
        <title>Comparison of VITEK 2, MALDI-TOF MS, 16S rRNA gene sequencing, and whole-genome sequencing for identification of Roseomonas mucosa.</title>
        <authorList>
            <person name="Rudolph W.W."/>
            <person name="Gunzer F."/>
            <person name="Trauth M."/>
            <person name="Bunk B."/>
            <person name="Bigge R."/>
            <person name="Schrottner P."/>
        </authorList>
    </citation>
    <scope>NUCLEOTIDE SEQUENCE [LARGE SCALE GENOMIC DNA]</scope>
    <source>
        <strain evidence="19 20">DSM 103800</strain>
    </source>
</reference>
<evidence type="ECO:0000256" key="10">
    <source>
        <dbReference type="ARBA" id="ARBA00022777"/>
    </source>
</evidence>
<evidence type="ECO:0000256" key="2">
    <source>
        <dbReference type="ARBA" id="ARBA00004429"/>
    </source>
</evidence>
<keyword evidence="7" id="KW-0808">Transferase</keyword>
<dbReference type="Pfam" id="PF00672">
    <property type="entry name" value="HAMP"/>
    <property type="match status" value="1"/>
</dbReference>
<evidence type="ECO:0000256" key="5">
    <source>
        <dbReference type="ARBA" id="ARBA00022519"/>
    </source>
</evidence>
<protein>
    <recommendedName>
        <fullName evidence="3">histidine kinase</fullName>
        <ecNumber evidence="3">2.7.13.3</ecNumber>
    </recommendedName>
</protein>
<dbReference type="PANTHER" id="PTHR44936:SF5">
    <property type="entry name" value="SENSOR HISTIDINE KINASE ENVZ"/>
    <property type="match status" value="1"/>
</dbReference>
<evidence type="ECO:0000256" key="7">
    <source>
        <dbReference type="ARBA" id="ARBA00022679"/>
    </source>
</evidence>
<dbReference type="CDD" id="cd06225">
    <property type="entry name" value="HAMP"/>
    <property type="match status" value="1"/>
</dbReference>
<keyword evidence="10" id="KW-0418">Kinase</keyword>
<dbReference type="RefSeq" id="WP_237183068.1">
    <property type="nucleotide sequence ID" value="NZ_CP015583.1"/>
</dbReference>
<dbReference type="InterPro" id="IPR050980">
    <property type="entry name" value="2C_sensor_his_kinase"/>
</dbReference>
<evidence type="ECO:0000256" key="16">
    <source>
        <dbReference type="SAM" id="Phobius"/>
    </source>
</evidence>
<feature type="transmembrane region" description="Helical" evidence="16">
    <location>
        <begin position="56"/>
        <end position="76"/>
    </location>
</feature>
<comment type="catalytic activity">
    <reaction evidence="1">
        <text>ATP + protein L-histidine = ADP + protein N-phospho-L-histidine.</text>
        <dbReference type="EC" id="2.7.13.3"/>
    </reaction>
</comment>
<dbReference type="EMBL" id="JAVVDO010000028">
    <property type="protein sequence ID" value="MDT8332509.1"/>
    <property type="molecule type" value="Genomic_DNA"/>
</dbReference>
<dbReference type="InterPro" id="IPR004358">
    <property type="entry name" value="Sig_transdc_His_kin-like_C"/>
</dbReference>
<dbReference type="SMART" id="SM00304">
    <property type="entry name" value="HAMP"/>
    <property type="match status" value="1"/>
</dbReference>
<feature type="region of interest" description="Disordered" evidence="15">
    <location>
        <begin position="1"/>
        <end position="36"/>
    </location>
</feature>
<organism evidence="19 20">
    <name type="scientific">Roseomonas gilardii</name>
    <dbReference type="NCBI Taxonomy" id="257708"/>
    <lineage>
        <taxon>Bacteria</taxon>
        <taxon>Pseudomonadati</taxon>
        <taxon>Pseudomonadota</taxon>
        <taxon>Alphaproteobacteria</taxon>
        <taxon>Acetobacterales</taxon>
        <taxon>Roseomonadaceae</taxon>
        <taxon>Roseomonas</taxon>
    </lineage>
</organism>
<keyword evidence="5" id="KW-0997">Cell inner membrane</keyword>
<dbReference type="InterPro" id="IPR003594">
    <property type="entry name" value="HATPase_dom"/>
</dbReference>
<keyword evidence="9" id="KW-0547">Nucleotide-binding</keyword>
<dbReference type="CDD" id="cd00075">
    <property type="entry name" value="HATPase"/>
    <property type="match status" value="1"/>
</dbReference>
<dbReference type="CDD" id="cd00082">
    <property type="entry name" value="HisKA"/>
    <property type="match status" value="1"/>
</dbReference>